<dbReference type="NCBIfam" id="TIGR02857">
    <property type="entry name" value="CydD"/>
    <property type="match status" value="1"/>
</dbReference>
<dbReference type="PANTHER" id="PTHR24221">
    <property type="entry name" value="ATP-BINDING CASSETTE SUB-FAMILY B"/>
    <property type="match status" value="1"/>
</dbReference>
<evidence type="ECO:0000259" key="11">
    <source>
        <dbReference type="PROSITE" id="PS50893"/>
    </source>
</evidence>
<dbReference type="InterPro" id="IPR003439">
    <property type="entry name" value="ABC_transporter-like_ATP-bd"/>
</dbReference>
<dbReference type="Gene3D" id="3.40.50.300">
    <property type="entry name" value="P-loop containing nucleotide triphosphate hydrolases"/>
    <property type="match status" value="1"/>
</dbReference>
<evidence type="ECO:0000256" key="7">
    <source>
        <dbReference type="ARBA" id="ARBA00022840"/>
    </source>
</evidence>
<proteinExistence type="predicted"/>
<dbReference type="PROSITE" id="PS50929">
    <property type="entry name" value="ABC_TM1F"/>
    <property type="match status" value="1"/>
</dbReference>
<dbReference type="FunFam" id="1.20.1560.10:FF:000039">
    <property type="entry name" value="Cysteine/glutathione ABC transporter permease/ATP-binding protein CydD"/>
    <property type="match status" value="1"/>
</dbReference>
<evidence type="ECO:0000256" key="5">
    <source>
        <dbReference type="ARBA" id="ARBA00022692"/>
    </source>
</evidence>
<dbReference type="PANTHER" id="PTHR24221:SF261">
    <property type="entry name" value="GLUTATHIONE_L-CYSTEINE TRANSPORT SYSTEM ATP-BINDING_PERMEASE PROTEIN CYDD"/>
    <property type="match status" value="1"/>
</dbReference>
<dbReference type="KEGG" id="scyp:JYB88_03580"/>
<keyword evidence="2" id="KW-0813">Transport</keyword>
<evidence type="ECO:0000256" key="10">
    <source>
        <dbReference type="SAM" id="Phobius"/>
    </source>
</evidence>
<sequence length="584" mass="62884">MDKSLEKQLTLWLRQQKRVCGLFLPLSLLLGTLNAAALVAQSWLLARVLGDLVLNGTPAAAHMPDLLAMAALLLLRALCAWGRERAGFEAGLRLRRALRGRVLDRLSTLGPAYIRSQSAGSWASKLLEQVEQLQDFYGRYLPQTTLVALVPLLILACVWPLNWAAGLILLGTAPLIPLFMVLVGMGAGDANRKHFQALSRLSGHFMDRLRGLSTLRLFDRAAAEQQAIENASEEFRRRTMAVLRLAFLSSAVLEFFAAVSIALLAVYFGFSLLGHLDFGHYGAGVQLGSALFVLLLAPEFYQPLRELGTHYHAKAQAVAAAEALHQLLEGELHAPEAGRQAVPDTLAICAKELRVLSHDGHCLLGPLSFAVAEGEQVAILGPSGAGKSSLLNALLGFLPYAGSLTVGGVELRDLDLSAWRAQLLWLSQEPQLLHGTLRDNVAMGRPLSDAEIWALLDRAHIGDFVRGLPAGLEQMLAEQGSSISVGQAQRLALARALAGAGRILLLDEPGASLDVDSERLVMGSLKQASLGRTRLLISHRLDELDGGDTVLYLAQGQLQQQGKLRELALAAGPVAKLLAQEGLQ</sequence>
<feature type="transmembrane region" description="Helical" evidence="10">
    <location>
        <begin position="167"/>
        <end position="187"/>
    </location>
</feature>
<dbReference type="GO" id="GO:0005886">
    <property type="term" value="C:plasma membrane"/>
    <property type="evidence" value="ECO:0007669"/>
    <property type="project" value="UniProtKB-SubCell"/>
</dbReference>
<evidence type="ECO:0000313" key="13">
    <source>
        <dbReference type="EMBL" id="QSX30754.1"/>
    </source>
</evidence>
<dbReference type="SUPFAM" id="SSF52540">
    <property type="entry name" value="P-loop containing nucleoside triphosphate hydrolases"/>
    <property type="match status" value="1"/>
</dbReference>
<keyword evidence="5 10" id="KW-0812">Transmembrane</keyword>
<protein>
    <submittedName>
        <fullName evidence="13">Cysteine/glutathione ABC transporter permease/ATP-binding protein CydD</fullName>
    </submittedName>
</protein>
<feature type="transmembrane region" description="Helical" evidence="10">
    <location>
        <begin position="140"/>
        <end position="161"/>
    </location>
</feature>
<evidence type="ECO:0000256" key="1">
    <source>
        <dbReference type="ARBA" id="ARBA00004429"/>
    </source>
</evidence>
<dbReference type="PROSITE" id="PS00211">
    <property type="entry name" value="ABC_TRANSPORTER_1"/>
    <property type="match status" value="1"/>
</dbReference>
<reference evidence="13 14" key="1">
    <citation type="submission" date="2021-03" db="EMBL/GenBank/DDBJ databases">
        <title>Novel species identification of genus Shewanella.</title>
        <authorList>
            <person name="Liu G."/>
            <person name="Zhang Q."/>
        </authorList>
    </citation>
    <scope>NUCLEOTIDE SEQUENCE [LARGE SCALE GENOMIC DNA]</scope>
    <source>
        <strain evidence="13 14">FJAT-53726</strain>
    </source>
</reference>
<dbReference type="PROSITE" id="PS50893">
    <property type="entry name" value="ABC_TRANSPORTER_2"/>
    <property type="match status" value="1"/>
</dbReference>
<evidence type="ECO:0000256" key="3">
    <source>
        <dbReference type="ARBA" id="ARBA00022475"/>
    </source>
</evidence>
<dbReference type="InterPro" id="IPR011527">
    <property type="entry name" value="ABC1_TM_dom"/>
</dbReference>
<keyword evidence="14" id="KW-1185">Reference proteome</keyword>
<dbReference type="AlphaFoldDB" id="A0A974XLU1"/>
<dbReference type="Gene3D" id="1.20.1560.10">
    <property type="entry name" value="ABC transporter type 1, transmembrane domain"/>
    <property type="match status" value="1"/>
</dbReference>
<dbReference type="InterPro" id="IPR027417">
    <property type="entry name" value="P-loop_NTPase"/>
</dbReference>
<dbReference type="SMART" id="SM00382">
    <property type="entry name" value="AAA"/>
    <property type="match status" value="1"/>
</dbReference>
<dbReference type="NCBIfam" id="NF008379">
    <property type="entry name" value="PRK11174.1"/>
    <property type="match status" value="1"/>
</dbReference>
<feature type="domain" description="ABC transporter" evidence="11">
    <location>
        <begin position="348"/>
        <end position="580"/>
    </location>
</feature>
<organism evidence="13 14">
    <name type="scientific">Shewanella cyperi</name>
    <dbReference type="NCBI Taxonomy" id="2814292"/>
    <lineage>
        <taxon>Bacteria</taxon>
        <taxon>Pseudomonadati</taxon>
        <taxon>Pseudomonadota</taxon>
        <taxon>Gammaproteobacteria</taxon>
        <taxon>Alteromonadales</taxon>
        <taxon>Shewanellaceae</taxon>
        <taxon>Shewanella</taxon>
    </lineage>
</organism>
<dbReference type="InterPro" id="IPR039421">
    <property type="entry name" value="Type_1_exporter"/>
</dbReference>
<evidence type="ECO:0000256" key="6">
    <source>
        <dbReference type="ARBA" id="ARBA00022741"/>
    </source>
</evidence>
<evidence type="ECO:0000256" key="2">
    <source>
        <dbReference type="ARBA" id="ARBA00022448"/>
    </source>
</evidence>
<evidence type="ECO:0000259" key="12">
    <source>
        <dbReference type="PROSITE" id="PS50929"/>
    </source>
</evidence>
<dbReference type="GO" id="GO:0140359">
    <property type="term" value="F:ABC-type transporter activity"/>
    <property type="evidence" value="ECO:0007669"/>
    <property type="project" value="InterPro"/>
</dbReference>
<dbReference type="EMBL" id="CP071504">
    <property type="protein sequence ID" value="QSX30754.1"/>
    <property type="molecule type" value="Genomic_DNA"/>
</dbReference>
<dbReference type="InterPro" id="IPR017871">
    <property type="entry name" value="ABC_transporter-like_CS"/>
</dbReference>
<dbReference type="InterPro" id="IPR014216">
    <property type="entry name" value="ABC_transptr_CydD"/>
</dbReference>
<name>A0A974XLU1_9GAMM</name>
<evidence type="ECO:0000256" key="9">
    <source>
        <dbReference type="ARBA" id="ARBA00023136"/>
    </source>
</evidence>
<keyword evidence="3" id="KW-1003">Cell membrane</keyword>
<keyword evidence="6" id="KW-0547">Nucleotide-binding</keyword>
<dbReference type="Pfam" id="PF00005">
    <property type="entry name" value="ABC_tran"/>
    <property type="match status" value="1"/>
</dbReference>
<dbReference type="Proteomes" id="UP000663281">
    <property type="component" value="Chromosome"/>
</dbReference>
<dbReference type="GO" id="GO:0034040">
    <property type="term" value="F:ATPase-coupled lipid transmembrane transporter activity"/>
    <property type="evidence" value="ECO:0007669"/>
    <property type="project" value="TreeGrafter"/>
</dbReference>
<dbReference type="SUPFAM" id="SSF90123">
    <property type="entry name" value="ABC transporter transmembrane region"/>
    <property type="match status" value="1"/>
</dbReference>
<keyword evidence="8 10" id="KW-1133">Transmembrane helix</keyword>
<evidence type="ECO:0000313" key="14">
    <source>
        <dbReference type="Proteomes" id="UP000663281"/>
    </source>
</evidence>
<dbReference type="InterPro" id="IPR003593">
    <property type="entry name" value="AAA+_ATPase"/>
</dbReference>
<keyword evidence="9 10" id="KW-0472">Membrane</keyword>
<dbReference type="Pfam" id="PF00664">
    <property type="entry name" value="ABC_membrane"/>
    <property type="match status" value="1"/>
</dbReference>
<dbReference type="GO" id="GO:0042883">
    <property type="term" value="P:cysteine transport"/>
    <property type="evidence" value="ECO:0007669"/>
    <property type="project" value="InterPro"/>
</dbReference>
<dbReference type="GO" id="GO:0005524">
    <property type="term" value="F:ATP binding"/>
    <property type="evidence" value="ECO:0007669"/>
    <property type="project" value="UniProtKB-KW"/>
</dbReference>
<dbReference type="InterPro" id="IPR036640">
    <property type="entry name" value="ABC1_TM_sf"/>
</dbReference>
<dbReference type="RefSeq" id="WP_207325527.1">
    <property type="nucleotide sequence ID" value="NZ_CP071504.1"/>
</dbReference>
<feature type="transmembrane region" description="Helical" evidence="10">
    <location>
        <begin position="245"/>
        <end position="272"/>
    </location>
</feature>
<keyword evidence="7" id="KW-0067">ATP-binding</keyword>
<dbReference type="GO" id="GO:0016887">
    <property type="term" value="F:ATP hydrolysis activity"/>
    <property type="evidence" value="ECO:0007669"/>
    <property type="project" value="InterPro"/>
</dbReference>
<evidence type="ECO:0000256" key="4">
    <source>
        <dbReference type="ARBA" id="ARBA00022519"/>
    </source>
</evidence>
<evidence type="ECO:0000256" key="8">
    <source>
        <dbReference type="ARBA" id="ARBA00022989"/>
    </source>
</evidence>
<comment type="subcellular location">
    <subcellularLocation>
        <location evidence="1">Cell inner membrane</location>
        <topology evidence="1">Multi-pass membrane protein</topology>
    </subcellularLocation>
</comment>
<keyword evidence="4" id="KW-0997">Cell inner membrane</keyword>
<feature type="domain" description="ABC transmembrane type-1" evidence="12">
    <location>
        <begin position="26"/>
        <end position="316"/>
    </location>
</feature>
<gene>
    <name evidence="13" type="primary">cydD</name>
    <name evidence="13" type="ORF">JYB88_03580</name>
</gene>
<dbReference type="CDD" id="cd18584">
    <property type="entry name" value="ABC_6TM_AarD_CydD"/>
    <property type="match status" value="1"/>
</dbReference>
<accession>A0A974XLU1</accession>
<feature type="transmembrane region" description="Helical" evidence="10">
    <location>
        <begin position="59"/>
        <end position="79"/>
    </location>
</feature>